<sequence length="143" mass="15685">MVIPSFLSLKNSSSFSLHILAAALGFSSFLYLIFHGPNRDGSKPLTVSVVVIGLGDPIFWFPPTASMIGSKARSAQVWVPLTGSSLLDISNHSDFNGPASLAEVPPFRHSWFSKVFLLKTLNHQVIQVDRSLSRLWYVPLSTT</sequence>
<evidence type="ECO:0000313" key="2">
    <source>
        <dbReference type="EMBL" id="EFH44665.1"/>
    </source>
</evidence>
<reference evidence="3" key="1">
    <citation type="journal article" date="2011" name="Nat. Genet.">
        <title>The Arabidopsis lyrata genome sequence and the basis of rapid genome size change.</title>
        <authorList>
            <person name="Hu T.T."/>
            <person name="Pattyn P."/>
            <person name="Bakker E.G."/>
            <person name="Cao J."/>
            <person name="Cheng J.-F."/>
            <person name="Clark R.M."/>
            <person name="Fahlgren N."/>
            <person name="Fawcett J.A."/>
            <person name="Grimwood J."/>
            <person name="Gundlach H."/>
            <person name="Haberer G."/>
            <person name="Hollister J.D."/>
            <person name="Ossowski S."/>
            <person name="Ottilar R.P."/>
            <person name="Salamov A.A."/>
            <person name="Schneeberger K."/>
            <person name="Spannagl M."/>
            <person name="Wang X."/>
            <person name="Yang L."/>
            <person name="Nasrallah M.E."/>
            <person name="Bergelson J."/>
            <person name="Carrington J.C."/>
            <person name="Gaut B.S."/>
            <person name="Schmutz J."/>
            <person name="Mayer K.F.X."/>
            <person name="Van de Peer Y."/>
            <person name="Grigoriev I.V."/>
            <person name="Nordborg M."/>
            <person name="Weigel D."/>
            <person name="Guo Y.-L."/>
        </authorList>
    </citation>
    <scope>NUCLEOTIDE SEQUENCE [LARGE SCALE GENOMIC DNA]</scope>
    <source>
        <strain evidence="3">cv. MN47</strain>
    </source>
</reference>
<dbReference type="Gramene" id="Al_scaffold_0007_3100">
    <property type="protein sequence ID" value="Al_scaffold_0007_3100"/>
    <property type="gene ID" value="Al_scaffold_0007_3100"/>
</dbReference>
<keyword evidence="1" id="KW-0812">Transmembrane</keyword>
<keyword evidence="1" id="KW-0472">Membrane</keyword>
<organism evidence="3">
    <name type="scientific">Arabidopsis lyrata subsp. lyrata</name>
    <name type="common">Lyre-leaved rock-cress</name>
    <dbReference type="NCBI Taxonomy" id="81972"/>
    <lineage>
        <taxon>Eukaryota</taxon>
        <taxon>Viridiplantae</taxon>
        <taxon>Streptophyta</taxon>
        <taxon>Embryophyta</taxon>
        <taxon>Tracheophyta</taxon>
        <taxon>Spermatophyta</taxon>
        <taxon>Magnoliopsida</taxon>
        <taxon>eudicotyledons</taxon>
        <taxon>Gunneridae</taxon>
        <taxon>Pentapetalae</taxon>
        <taxon>rosids</taxon>
        <taxon>malvids</taxon>
        <taxon>Brassicales</taxon>
        <taxon>Brassicaceae</taxon>
        <taxon>Camelineae</taxon>
        <taxon>Arabidopsis</taxon>
    </lineage>
</organism>
<keyword evidence="1" id="KW-1133">Transmembrane helix</keyword>
<proteinExistence type="predicted"/>
<keyword evidence="3" id="KW-1185">Reference proteome</keyword>
<accession>D7MHP5</accession>
<gene>
    <name evidence="2" type="ORF">ARALYDRAFT_659045</name>
</gene>
<protein>
    <submittedName>
        <fullName evidence="2">Predicted protein</fullName>
    </submittedName>
</protein>
<evidence type="ECO:0000256" key="1">
    <source>
        <dbReference type="SAM" id="Phobius"/>
    </source>
</evidence>
<name>D7MHP5_ARALL</name>
<dbReference type="AlphaFoldDB" id="D7MHP5"/>
<feature type="transmembrane region" description="Helical" evidence="1">
    <location>
        <begin position="15"/>
        <end position="34"/>
    </location>
</feature>
<dbReference type="KEGG" id="aly:9306488"/>
<dbReference type="EMBL" id="GL348719">
    <property type="protein sequence ID" value="EFH44665.1"/>
    <property type="molecule type" value="Genomic_DNA"/>
</dbReference>
<dbReference type="HOGENOM" id="CLU_1808845_0_0_1"/>
<evidence type="ECO:0000313" key="3">
    <source>
        <dbReference type="Proteomes" id="UP000008694"/>
    </source>
</evidence>
<dbReference type="Proteomes" id="UP000008694">
    <property type="component" value="Unassembled WGS sequence"/>
</dbReference>